<name>A0A8T0XHV4_PANVG</name>
<dbReference type="Proteomes" id="UP000823388">
    <property type="component" value="Chromosome 1K"/>
</dbReference>
<dbReference type="AlphaFoldDB" id="A0A8T0XHV4"/>
<evidence type="ECO:0000313" key="1">
    <source>
        <dbReference type="EMBL" id="KAG2656853.1"/>
    </source>
</evidence>
<gene>
    <name evidence="1" type="ORF">PVAP13_1KG127054</name>
</gene>
<keyword evidence="2" id="KW-1185">Reference proteome</keyword>
<sequence length="36" mass="3928">MPPVSVAQEALQQPVLLLFDHQSPANASVVERLTQI</sequence>
<accession>A0A8T0XHV4</accession>
<organism evidence="1 2">
    <name type="scientific">Panicum virgatum</name>
    <name type="common">Blackwell switchgrass</name>
    <dbReference type="NCBI Taxonomy" id="38727"/>
    <lineage>
        <taxon>Eukaryota</taxon>
        <taxon>Viridiplantae</taxon>
        <taxon>Streptophyta</taxon>
        <taxon>Embryophyta</taxon>
        <taxon>Tracheophyta</taxon>
        <taxon>Spermatophyta</taxon>
        <taxon>Magnoliopsida</taxon>
        <taxon>Liliopsida</taxon>
        <taxon>Poales</taxon>
        <taxon>Poaceae</taxon>
        <taxon>PACMAD clade</taxon>
        <taxon>Panicoideae</taxon>
        <taxon>Panicodae</taxon>
        <taxon>Paniceae</taxon>
        <taxon>Panicinae</taxon>
        <taxon>Panicum</taxon>
        <taxon>Panicum sect. Hiantes</taxon>
    </lineage>
</organism>
<dbReference type="EMBL" id="CM029037">
    <property type="protein sequence ID" value="KAG2656853.1"/>
    <property type="molecule type" value="Genomic_DNA"/>
</dbReference>
<comment type="caution">
    <text evidence="1">The sequence shown here is derived from an EMBL/GenBank/DDBJ whole genome shotgun (WGS) entry which is preliminary data.</text>
</comment>
<reference evidence="1" key="1">
    <citation type="submission" date="2020-05" db="EMBL/GenBank/DDBJ databases">
        <title>WGS assembly of Panicum virgatum.</title>
        <authorList>
            <person name="Lovell J.T."/>
            <person name="Jenkins J."/>
            <person name="Shu S."/>
            <person name="Juenger T.E."/>
            <person name="Schmutz J."/>
        </authorList>
    </citation>
    <scope>NUCLEOTIDE SEQUENCE</scope>
    <source>
        <strain evidence="1">AP13</strain>
    </source>
</reference>
<evidence type="ECO:0000313" key="2">
    <source>
        <dbReference type="Proteomes" id="UP000823388"/>
    </source>
</evidence>
<proteinExistence type="predicted"/>
<protein>
    <submittedName>
        <fullName evidence="1">Uncharacterized protein</fullName>
    </submittedName>
</protein>